<dbReference type="Proteomes" id="UP000789342">
    <property type="component" value="Unassembled WGS sequence"/>
</dbReference>
<reference evidence="2" key="1">
    <citation type="submission" date="2021-06" db="EMBL/GenBank/DDBJ databases">
        <authorList>
            <person name="Kallberg Y."/>
            <person name="Tangrot J."/>
            <person name="Rosling A."/>
        </authorList>
    </citation>
    <scope>NUCLEOTIDE SEQUENCE</scope>
    <source>
        <strain evidence="2">CL551</strain>
    </source>
</reference>
<protein>
    <submittedName>
        <fullName evidence="2">7744_t:CDS:1</fullName>
    </submittedName>
</protein>
<sequence length="211" mass="23957">MSRSKNSKNFRRSRQSSISSTNSTPSKNQARSTHVSDIAVDSASDSVKRYMTSNNRPNVINTYKPQYKRTKAGSSQNNATEAITKPVEEPFKKDRIPKTRDGEERESDERSRVINAKLPNITNKNIDDYPINVNNEQSEHKENEEDDLPVESSNEIVDISNSVRNEIGDNNSDDENEKKSSGSETEQIYLDEGNSDDERRSENNMENMDFG</sequence>
<comment type="caution">
    <text evidence="2">The sequence shown here is derived from an EMBL/GenBank/DDBJ whole genome shotgun (WGS) entry which is preliminary data.</text>
</comment>
<feature type="compositionally biased region" description="Low complexity" evidence="1">
    <location>
        <begin position="15"/>
        <end position="26"/>
    </location>
</feature>
<keyword evidence="3" id="KW-1185">Reference proteome</keyword>
<evidence type="ECO:0000313" key="2">
    <source>
        <dbReference type="EMBL" id="CAG8707835.1"/>
    </source>
</evidence>
<dbReference type="EMBL" id="CAJVPV010018599">
    <property type="protein sequence ID" value="CAG8707835.1"/>
    <property type="molecule type" value="Genomic_DNA"/>
</dbReference>
<accession>A0A9N9HVB0</accession>
<dbReference type="AlphaFoldDB" id="A0A9N9HVB0"/>
<feature type="non-terminal residue" evidence="2">
    <location>
        <position position="1"/>
    </location>
</feature>
<evidence type="ECO:0000256" key="1">
    <source>
        <dbReference type="SAM" id="MobiDB-lite"/>
    </source>
</evidence>
<feature type="compositionally biased region" description="Polar residues" evidence="1">
    <location>
        <begin position="51"/>
        <end position="64"/>
    </location>
</feature>
<feature type="compositionally biased region" description="Low complexity" evidence="1">
    <location>
        <begin position="35"/>
        <end position="45"/>
    </location>
</feature>
<feature type="compositionally biased region" description="Polar residues" evidence="1">
    <location>
        <begin position="151"/>
        <end position="170"/>
    </location>
</feature>
<feature type="compositionally biased region" description="Basic and acidic residues" evidence="1">
    <location>
        <begin position="86"/>
        <end position="112"/>
    </location>
</feature>
<gene>
    <name evidence="2" type="ORF">AMORRO_LOCUS12523</name>
</gene>
<evidence type="ECO:0000313" key="3">
    <source>
        <dbReference type="Proteomes" id="UP000789342"/>
    </source>
</evidence>
<feature type="region of interest" description="Disordered" evidence="1">
    <location>
        <begin position="1"/>
        <end position="211"/>
    </location>
</feature>
<name>A0A9N9HVB0_9GLOM</name>
<organism evidence="2 3">
    <name type="scientific">Acaulospora morrowiae</name>
    <dbReference type="NCBI Taxonomy" id="94023"/>
    <lineage>
        <taxon>Eukaryota</taxon>
        <taxon>Fungi</taxon>
        <taxon>Fungi incertae sedis</taxon>
        <taxon>Mucoromycota</taxon>
        <taxon>Glomeromycotina</taxon>
        <taxon>Glomeromycetes</taxon>
        <taxon>Diversisporales</taxon>
        <taxon>Acaulosporaceae</taxon>
        <taxon>Acaulospora</taxon>
    </lineage>
</organism>
<proteinExistence type="predicted"/>
<feature type="compositionally biased region" description="Polar residues" evidence="1">
    <location>
        <begin position="72"/>
        <end position="81"/>
    </location>
</feature>
<feature type="compositionally biased region" description="Basic residues" evidence="1">
    <location>
        <begin position="1"/>
        <end position="14"/>
    </location>
</feature>